<evidence type="ECO:0000313" key="10">
    <source>
        <dbReference type="Proteomes" id="UP000282087"/>
    </source>
</evidence>
<dbReference type="GO" id="GO:0005576">
    <property type="term" value="C:extracellular region"/>
    <property type="evidence" value="ECO:0007669"/>
    <property type="project" value="UniProtKB-SubCell"/>
</dbReference>
<evidence type="ECO:0000256" key="2">
    <source>
        <dbReference type="ARBA" id="ARBA00004613"/>
    </source>
</evidence>
<evidence type="ECO:0000256" key="7">
    <source>
        <dbReference type="SAM" id="SignalP"/>
    </source>
</evidence>
<feature type="chain" id="PRO_5017975115" description="RxLR effector PexRD54 WY domain-containing protein" evidence="7">
    <location>
        <begin position="24"/>
        <end position="966"/>
    </location>
</feature>
<evidence type="ECO:0000256" key="6">
    <source>
        <dbReference type="ARBA" id="ARBA00023026"/>
    </source>
</evidence>
<feature type="domain" description="RxLR effector PexRD54 WY" evidence="8">
    <location>
        <begin position="745"/>
        <end position="782"/>
    </location>
</feature>
<dbReference type="InterPro" id="IPR054463">
    <property type="entry name" value="PexRD54_WY"/>
</dbReference>
<keyword evidence="4" id="KW-0964">Secreted</keyword>
<protein>
    <recommendedName>
        <fullName evidence="8">RxLR effector PexRD54 WY domain-containing protein</fullName>
    </recommendedName>
</protein>
<evidence type="ECO:0000256" key="5">
    <source>
        <dbReference type="ARBA" id="ARBA00022729"/>
    </source>
</evidence>
<organism evidence="9 10">
    <name type="scientific">Peronospora effusa</name>
    <dbReference type="NCBI Taxonomy" id="542832"/>
    <lineage>
        <taxon>Eukaryota</taxon>
        <taxon>Sar</taxon>
        <taxon>Stramenopiles</taxon>
        <taxon>Oomycota</taxon>
        <taxon>Peronosporomycetes</taxon>
        <taxon>Peronosporales</taxon>
        <taxon>Peronosporaceae</taxon>
        <taxon>Peronospora</taxon>
    </lineage>
</organism>
<accession>A0A3M6VHA0</accession>
<comment type="caution">
    <text evidence="9">The sequence shown here is derived from an EMBL/GenBank/DDBJ whole genome shotgun (WGS) entry which is preliminary data.</text>
</comment>
<dbReference type="VEuPathDB" id="FungiDB:DD237_000199"/>
<gene>
    <name evidence="9" type="ORF">DD238_006664</name>
</gene>
<evidence type="ECO:0000256" key="3">
    <source>
        <dbReference type="ARBA" id="ARBA00010400"/>
    </source>
</evidence>
<comment type="similarity">
    <text evidence="3">Belongs to the RxLR effector family.</text>
</comment>
<keyword evidence="5 7" id="KW-0732">Signal</keyword>
<dbReference type="Proteomes" id="UP000282087">
    <property type="component" value="Unassembled WGS sequence"/>
</dbReference>
<comment type="subcellular location">
    <subcellularLocation>
        <location evidence="1">Host cell</location>
    </subcellularLocation>
    <subcellularLocation>
        <location evidence="2">Secreted</location>
    </subcellularLocation>
</comment>
<dbReference type="Pfam" id="PF22748">
    <property type="entry name" value="PexRD54_WY"/>
    <property type="match status" value="1"/>
</dbReference>
<keyword evidence="10" id="KW-1185">Reference proteome</keyword>
<keyword evidence="6" id="KW-0843">Virulence</keyword>
<proteinExistence type="inferred from homology"/>
<evidence type="ECO:0000256" key="4">
    <source>
        <dbReference type="ARBA" id="ARBA00022525"/>
    </source>
</evidence>
<dbReference type="EMBL" id="QLLG01000282">
    <property type="protein sequence ID" value="RMX64846.1"/>
    <property type="molecule type" value="Genomic_DNA"/>
</dbReference>
<sequence>MLSAARMSCALVVFALIIGPATAVETHKSTHAGVALNTLHSTHFPAARKRRLRRNTAMRTTENSKERAYTFNFSELAPSSSSLKSISGAIYQIPPSWVWFLTQKSSDEVFMLLKLQKGTELFEDPNFVKWVTFVRARFSKDPTAATEAMLKTLIDHYGDGAALAELLVAGSEIKGLKSIAGLAAKLQAALLKKWDNEGKTVEEVLQILALTKGNPFQNSLILQLFAFVKLKYPKDPTAVMLTAFRKFYKDDSAWAKLLVAATETQSVKSIASLAADLQVALLKKWNEEGKTVEEVLQILELHKSKGNPFQDPLFLQLFAFVRLKHPKDHTAVTLTAFQKFYKDDSAWAKLLVAATETQSVKSIASLAADLQVALLKKWNEEGKTVEEVLQILELHKSKGNPFQDPLFLQLLAFVRLKHPKDHTAVMLTAFQKFYKDDSAWAKLLVAATETQSVKSIASFAADLQVALHNKWNEDGKTVEEVLQILKLHKSKGNPFQDPLFLQLFAFVRLKHPKDHTAVTLTAFQKFYKDDSAWAKLLVAATETQSVKSIASFAADLQVALLKKWNEEGKTVEEVLQILELHKSKGNPFQDPLFLQLFAFVRLKHPKDHTAVMLTAFRKFYKDDDVWAKLLVAGTEDDSVKSIALNLLWLQLSRWTEGGKMVGELFTLVGLDKSGEGLFQNILFSQWATFIEVRHRNNPEAATDVIWSTLVAHYGEEGALADILVTGTEIPHMSKLAVSLLRIQVRMWYNQTEKSVEWVFTILRLDEIGERLFDSPLFLQWVTLIKVRHRNNPEAVTDVIWSTLAAHYGEEGALADILVTGTKISHMAKLAVNLLKIQFRRWHDTGKSVEWLFTVLKLKEIGEELFESPRLFMWLVYAEKYYRAAYDEAYKAVTAAAKKSTYAVAKKRADEAAKTALTAATIAPFEAVFLTLRRHYNVDIVTRILANGSQNSDPEVKLVADALIKMF</sequence>
<feature type="signal peptide" evidence="7">
    <location>
        <begin position="1"/>
        <end position="23"/>
    </location>
</feature>
<evidence type="ECO:0000256" key="1">
    <source>
        <dbReference type="ARBA" id="ARBA00004340"/>
    </source>
</evidence>
<dbReference type="AlphaFoldDB" id="A0A3M6VHA0"/>
<name>A0A3M6VHA0_9STRA</name>
<dbReference type="VEuPathDB" id="FungiDB:DD237_008606"/>
<dbReference type="GO" id="GO:0043657">
    <property type="term" value="C:host cell"/>
    <property type="evidence" value="ECO:0007669"/>
    <property type="project" value="UniProtKB-SubCell"/>
</dbReference>
<evidence type="ECO:0000259" key="8">
    <source>
        <dbReference type="Pfam" id="PF22748"/>
    </source>
</evidence>
<reference evidence="9 10" key="1">
    <citation type="submission" date="2018-06" db="EMBL/GenBank/DDBJ databases">
        <title>Comparative genomics of downy mildews reveals potential adaptations to biotrophy.</title>
        <authorList>
            <person name="Fletcher K."/>
            <person name="Klosterman S.J."/>
            <person name="Derevnina L."/>
            <person name="Martin F."/>
            <person name="Koike S."/>
            <person name="Reyes Chin-Wo S."/>
            <person name="Mou B."/>
            <person name="Michelmore R."/>
        </authorList>
    </citation>
    <scope>NUCLEOTIDE SEQUENCE [LARGE SCALE GENOMIC DNA]</scope>
    <source>
        <strain evidence="9 10">R14</strain>
    </source>
</reference>
<evidence type="ECO:0000313" key="9">
    <source>
        <dbReference type="EMBL" id="RMX64846.1"/>
    </source>
</evidence>